<keyword evidence="2" id="KW-0687">Ribonucleoprotein</keyword>
<reference evidence="3" key="1">
    <citation type="submission" date="2021-01" db="EMBL/GenBank/DDBJ databases">
        <title>Caligus Genome Assembly.</title>
        <authorList>
            <person name="Gallardo-Escarate C."/>
        </authorList>
    </citation>
    <scope>NUCLEOTIDE SEQUENCE [LARGE SCALE GENOMIC DNA]</scope>
</reference>
<accession>A0A7T8K6G1</accession>
<sequence>MFSAVWRRSYHWKDLRPHGRQREWFNNNGLSKSGYPNSNPKREPGVDLDLQERIHELKGSKLAALGKRLDIGHPPFKSE</sequence>
<name>A0A7T8K6G1_CALRO</name>
<feature type="non-terminal residue" evidence="2">
    <location>
        <position position="79"/>
    </location>
</feature>
<feature type="compositionally biased region" description="Polar residues" evidence="1">
    <location>
        <begin position="24"/>
        <end position="39"/>
    </location>
</feature>
<organism evidence="2 3">
    <name type="scientific">Caligus rogercresseyi</name>
    <name type="common">Sea louse</name>
    <dbReference type="NCBI Taxonomy" id="217165"/>
    <lineage>
        <taxon>Eukaryota</taxon>
        <taxon>Metazoa</taxon>
        <taxon>Ecdysozoa</taxon>
        <taxon>Arthropoda</taxon>
        <taxon>Crustacea</taxon>
        <taxon>Multicrustacea</taxon>
        <taxon>Hexanauplia</taxon>
        <taxon>Copepoda</taxon>
        <taxon>Siphonostomatoida</taxon>
        <taxon>Caligidae</taxon>
        <taxon>Caligus</taxon>
    </lineage>
</organism>
<proteinExistence type="predicted"/>
<protein>
    <submittedName>
        <fullName evidence="2">39S ribosomal protein L38_ mitochondrial</fullName>
    </submittedName>
</protein>
<keyword evidence="3" id="KW-1185">Reference proteome</keyword>
<evidence type="ECO:0000256" key="1">
    <source>
        <dbReference type="SAM" id="MobiDB-lite"/>
    </source>
</evidence>
<dbReference type="AlphaFoldDB" id="A0A7T8K6G1"/>
<evidence type="ECO:0000313" key="3">
    <source>
        <dbReference type="Proteomes" id="UP000595437"/>
    </source>
</evidence>
<dbReference type="Proteomes" id="UP000595437">
    <property type="component" value="Chromosome 6"/>
</dbReference>
<gene>
    <name evidence="2" type="ORF">FKW44_009181</name>
</gene>
<keyword evidence="2" id="KW-0689">Ribosomal protein</keyword>
<dbReference type="GO" id="GO:0005840">
    <property type="term" value="C:ribosome"/>
    <property type="evidence" value="ECO:0007669"/>
    <property type="project" value="UniProtKB-KW"/>
</dbReference>
<evidence type="ECO:0000313" key="2">
    <source>
        <dbReference type="EMBL" id="QQP48762.1"/>
    </source>
</evidence>
<dbReference type="EMBL" id="CP045895">
    <property type="protein sequence ID" value="QQP48762.1"/>
    <property type="molecule type" value="Genomic_DNA"/>
</dbReference>
<feature type="region of interest" description="Disordered" evidence="1">
    <location>
        <begin position="23"/>
        <end position="43"/>
    </location>
</feature>